<dbReference type="AlphaFoldDB" id="A0A0G4HYZ3"/>
<dbReference type="InterPro" id="IPR052160">
    <property type="entry name" value="Gypsy_RT_Integrase-like"/>
</dbReference>
<proteinExistence type="predicted"/>
<sequence>MKKLQRNLIFECYDVPGAGHLAIEKTYLRLIEDFYWPNMFSLVAAYIPHCDACLQNKQANQKPSGLLQPLPVLAWPYDSVSMDFVCALPCIHF</sequence>
<evidence type="ECO:0000259" key="1">
    <source>
        <dbReference type="Pfam" id="PF17921"/>
    </source>
</evidence>
<dbReference type="PANTHER" id="PTHR47266">
    <property type="entry name" value="ENDONUCLEASE-RELATED"/>
    <property type="match status" value="1"/>
</dbReference>
<evidence type="ECO:0000313" key="2">
    <source>
        <dbReference type="EMBL" id="CEM49781.1"/>
    </source>
</evidence>
<dbReference type="EMBL" id="CDMZ01004452">
    <property type="protein sequence ID" value="CEM49781.1"/>
    <property type="molecule type" value="Genomic_DNA"/>
</dbReference>
<accession>A0A0G4HYZ3</accession>
<feature type="domain" description="Integrase zinc-binding" evidence="1">
    <location>
        <begin position="2"/>
        <end position="58"/>
    </location>
</feature>
<reference evidence="2" key="1">
    <citation type="submission" date="2014-11" db="EMBL/GenBank/DDBJ databases">
        <authorList>
            <person name="Otto D Thomas"/>
            <person name="Naeem Raeece"/>
        </authorList>
    </citation>
    <scope>NUCLEOTIDE SEQUENCE</scope>
</reference>
<gene>
    <name evidence="2" type="ORF">Cvel_9608</name>
</gene>
<name>A0A0G4HYZ3_9ALVE</name>
<dbReference type="VEuPathDB" id="CryptoDB:Cvel_9608"/>
<protein>
    <recommendedName>
        <fullName evidence="1">Integrase zinc-binding domain-containing protein</fullName>
    </recommendedName>
</protein>
<organism evidence="2">
    <name type="scientific">Chromera velia CCMP2878</name>
    <dbReference type="NCBI Taxonomy" id="1169474"/>
    <lineage>
        <taxon>Eukaryota</taxon>
        <taxon>Sar</taxon>
        <taxon>Alveolata</taxon>
        <taxon>Colpodellida</taxon>
        <taxon>Chromeraceae</taxon>
        <taxon>Chromera</taxon>
    </lineage>
</organism>
<dbReference type="InterPro" id="IPR041588">
    <property type="entry name" value="Integrase_H2C2"/>
</dbReference>
<dbReference type="Gene3D" id="1.10.340.70">
    <property type="match status" value="1"/>
</dbReference>
<dbReference type="Pfam" id="PF17921">
    <property type="entry name" value="Integrase_H2C2"/>
    <property type="match status" value="1"/>
</dbReference>